<reference evidence="5" key="1">
    <citation type="journal article" date="2020" name="Stud. Mycol.">
        <title>101 Dothideomycetes genomes: a test case for predicting lifestyles and emergence of pathogens.</title>
        <authorList>
            <person name="Haridas S."/>
            <person name="Albert R."/>
            <person name="Binder M."/>
            <person name="Bloem J."/>
            <person name="Labutti K."/>
            <person name="Salamov A."/>
            <person name="Andreopoulos B."/>
            <person name="Baker S."/>
            <person name="Barry K."/>
            <person name="Bills G."/>
            <person name="Bluhm B."/>
            <person name="Cannon C."/>
            <person name="Castanera R."/>
            <person name="Culley D."/>
            <person name="Daum C."/>
            <person name="Ezra D."/>
            <person name="Gonzalez J."/>
            <person name="Henrissat B."/>
            <person name="Kuo A."/>
            <person name="Liang C."/>
            <person name="Lipzen A."/>
            <person name="Lutzoni F."/>
            <person name="Magnuson J."/>
            <person name="Mondo S."/>
            <person name="Nolan M."/>
            <person name="Ohm R."/>
            <person name="Pangilinan J."/>
            <person name="Park H.-J."/>
            <person name="Ramirez L."/>
            <person name="Alfaro M."/>
            <person name="Sun H."/>
            <person name="Tritt A."/>
            <person name="Yoshinaga Y."/>
            <person name="Zwiers L.-H."/>
            <person name="Turgeon B."/>
            <person name="Goodwin S."/>
            <person name="Spatafora J."/>
            <person name="Crous P."/>
            <person name="Grigoriev I."/>
        </authorList>
    </citation>
    <scope>NUCLEOTIDE SEQUENCE</scope>
    <source>
        <strain evidence="5">CBS 113818</strain>
    </source>
</reference>
<evidence type="ECO:0000256" key="1">
    <source>
        <dbReference type="ARBA" id="ARBA00022723"/>
    </source>
</evidence>
<evidence type="ECO:0000259" key="4">
    <source>
        <dbReference type="SMART" id="SM00291"/>
    </source>
</evidence>
<dbReference type="InterPro" id="IPR000433">
    <property type="entry name" value="Znf_ZZ"/>
</dbReference>
<protein>
    <recommendedName>
        <fullName evidence="4">ZZ-type domain-containing protein</fullName>
    </recommendedName>
</protein>
<organism evidence="5 6">
    <name type="scientific">Ophiobolus disseminans</name>
    <dbReference type="NCBI Taxonomy" id="1469910"/>
    <lineage>
        <taxon>Eukaryota</taxon>
        <taxon>Fungi</taxon>
        <taxon>Dikarya</taxon>
        <taxon>Ascomycota</taxon>
        <taxon>Pezizomycotina</taxon>
        <taxon>Dothideomycetes</taxon>
        <taxon>Pleosporomycetidae</taxon>
        <taxon>Pleosporales</taxon>
        <taxon>Pleosporineae</taxon>
        <taxon>Phaeosphaeriaceae</taxon>
        <taxon>Ophiobolus</taxon>
    </lineage>
</organism>
<dbReference type="Gene3D" id="3.30.60.90">
    <property type="match status" value="1"/>
</dbReference>
<evidence type="ECO:0000313" key="6">
    <source>
        <dbReference type="Proteomes" id="UP000799424"/>
    </source>
</evidence>
<dbReference type="SMART" id="SM00291">
    <property type="entry name" value="ZnF_ZZ"/>
    <property type="match status" value="1"/>
</dbReference>
<dbReference type="GO" id="GO:0008270">
    <property type="term" value="F:zinc ion binding"/>
    <property type="evidence" value="ECO:0007669"/>
    <property type="project" value="UniProtKB-KW"/>
</dbReference>
<dbReference type="AlphaFoldDB" id="A0A6A6ZAM2"/>
<keyword evidence="6" id="KW-1185">Reference proteome</keyword>
<dbReference type="Gene3D" id="1.25.40.20">
    <property type="entry name" value="Ankyrin repeat-containing domain"/>
    <property type="match status" value="1"/>
</dbReference>
<accession>A0A6A6ZAM2</accession>
<dbReference type="OrthoDB" id="3798557at2759"/>
<evidence type="ECO:0000256" key="2">
    <source>
        <dbReference type="ARBA" id="ARBA00022771"/>
    </source>
</evidence>
<dbReference type="SUPFAM" id="SSF57850">
    <property type="entry name" value="RING/U-box"/>
    <property type="match status" value="1"/>
</dbReference>
<keyword evidence="1" id="KW-0479">Metal-binding</keyword>
<proteinExistence type="predicted"/>
<dbReference type="Pfam" id="PF00569">
    <property type="entry name" value="ZZ"/>
    <property type="match status" value="1"/>
</dbReference>
<evidence type="ECO:0000313" key="5">
    <source>
        <dbReference type="EMBL" id="KAF2818090.1"/>
    </source>
</evidence>
<evidence type="ECO:0000256" key="3">
    <source>
        <dbReference type="ARBA" id="ARBA00022833"/>
    </source>
</evidence>
<name>A0A6A6ZAM2_9PLEO</name>
<dbReference type="SUPFAM" id="SSF48403">
    <property type="entry name" value="Ankyrin repeat"/>
    <property type="match status" value="1"/>
</dbReference>
<dbReference type="Proteomes" id="UP000799424">
    <property type="component" value="Unassembled WGS sequence"/>
</dbReference>
<feature type="domain" description="ZZ-type" evidence="4">
    <location>
        <begin position="88"/>
        <end position="130"/>
    </location>
</feature>
<dbReference type="InterPro" id="IPR002110">
    <property type="entry name" value="Ankyrin_rpt"/>
</dbReference>
<keyword evidence="2" id="KW-0863">Zinc-finger</keyword>
<keyword evidence="3" id="KW-0862">Zinc</keyword>
<dbReference type="InterPro" id="IPR036770">
    <property type="entry name" value="Ankyrin_rpt-contain_sf"/>
</dbReference>
<dbReference type="Pfam" id="PF12796">
    <property type="entry name" value="Ank_2"/>
    <property type="match status" value="1"/>
</dbReference>
<sequence>MGLRPSSQAGHWSLLHWACRAGEPDVVERLLEEGLSSQCVTISQFPGEWTPLSIALFHGNKEMIEKLSLPSRLILCTADCALQLLGERHGGYYCNGCLHDIYGPRFRCQTCADLDYCFMCKPFLEDLHADHGWDCNEYHA</sequence>
<dbReference type="EMBL" id="MU006261">
    <property type="protein sequence ID" value="KAF2818090.1"/>
    <property type="molecule type" value="Genomic_DNA"/>
</dbReference>
<dbReference type="InterPro" id="IPR043145">
    <property type="entry name" value="Znf_ZZ_sf"/>
</dbReference>
<gene>
    <name evidence="5" type="ORF">CC86DRAFT_171422</name>
</gene>